<evidence type="ECO:0000313" key="3">
    <source>
        <dbReference type="Proteomes" id="UP000228934"/>
    </source>
</evidence>
<dbReference type="AlphaFoldDB" id="A0A2G9SM62"/>
<gene>
    <name evidence="2" type="ORF">AB205_0005800</name>
</gene>
<keyword evidence="1" id="KW-0732">Signal</keyword>
<protein>
    <submittedName>
        <fullName evidence="2">Uncharacterized protein</fullName>
    </submittedName>
</protein>
<evidence type="ECO:0000313" key="2">
    <source>
        <dbReference type="EMBL" id="PIO40563.1"/>
    </source>
</evidence>
<dbReference type="EMBL" id="KV923500">
    <property type="protein sequence ID" value="PIO40563.1"/>
    <property type="molecule type" value="Genomic_DNA"/>
</dbReference>
<dbReference type="Proteomes" id="UP000228934">
    <property type="component" value="Unassembled WGS sequence"/>
</dbReference>
<organism evidence="2 3">
    <name type="scientific">Aquarana catesbeiana</name>
    <name type="common">American bullfrog</name>
    <name type="synonym">Rana catesbeiana</name>
    <dbReference type="NCBI Taxonomy" id="8400"/>
    <lineage>
        <taxon>Eukaryota</taxon>
        <taxon>Metazoa</taxon>
        <taxon>Chordata</taxon>
        <taxon>Craniata</taxon>
        <taxon>Vertebrata</taxon>
        <taxon>Euteleostomi</taxon>
        <taxon>Amphibia</taxon>
        <taxon>Batrachia</taxon>
        <taxon>Anura</taxon>
        <taxon>Neobatrachia</taxon>
        <taxon>Ranoidea</taxon>
        <taxon>Ranidae</taxon>
        <taxon>Aquarana</taxon>
    </lineage>
</organism>
<sequence length="219" mass="23316">MCCQKILVTDLLLSCLSVTCIPKVMLCSTFRETPCNSNILRLPLARSPLFLVSVCKASKCDLCTSSVPNFSPCDLCTPSVSQCDLCTPSVSSVISVPPVASSVISVPQVFPVSPSVIYVPPVSLVSPSMISVLPVFPGSPSVIFVPQVPSVSQCDLCIPSVFSEGRLDSIFQKISFLSLMPCVPAFSKTPVNLSNLHTFYLCVSVCSESHCCLDTPVSL</sequence>
<accession>A0A2G9SM62</accession>
<feature type="signal peptide" evidence="1">
    <location>
        <begin position="1"/>
        <end position="26"/>
    </location>
</feature>
<keyword evidence="3" id="KW-1185">Reference proteome</keyword>
<feature type="chain" id="PRO_5013674920" evidence="1">
    <location>
        <begin position="27"/>
        <end position="219"/>
    </location>
</feature>
<evidence type="ECO:0000256" key="1">
    <source>
        <dbReference type="SAM" id="SignalP"/>
    </source>
</evidence>
<name>A0A2G9SM62_AQUCT</name>
<proteinExistence type="predicted"/>
<reference evidence="3" key="1">
    <citation type="journal article" date="2017" name="Nat. Commun.">
        <title>The North American bullfrog draft genome provides insight into hormonal regulation of long noncoding RNA.</title>
        <authorList>
            <person name="Hammond S.A."/>
            <person name="Warren R.L."/>
            <person name="Vandervalk B.P."/>
            <person name="Kucuk E."/>
            <person name="Khan H."/>
            <person name="Gibb E.A."/>
            <person name="Pandoh P."/>
            <person name="Kirk H."/>
            <person name="Zhao Y."/>
            <person name="Jones M."/>
            <person name="Mungall A.J."/>
            <person name="Coope R."/>
            <person name="Pleasance S."/>
            <person name="Moore R.A."/>
            <person name="Holt R.A."/>
            <person name="Round J.M."/>
            <person name="Ohora S."/>
            <person name="Walle B.V."/>
            <person name="Veldhoen N."/>
            <person name="Helbing C.C."/>
            <person name="Birol I."/>
        </authorList>
    </citation>
    <scope>NUCLEOTIDE SEQUENCE [LARGE SCALE GENOMIC DNA]</scope>
</reference>